<evidence type="ECO:0000313" key="2">
    <source>
        <dbReference type="EMBL" id="RTQ47577.1"/>
    </source>
</evidence>
<gene>
    <name evidence="2" type="ORF">EJV47_19370</name>
</gene>
<keyword evidence="3" id="KW-1185">Reference proteome</keyword>
<dbReference type="InterPro" id="IPR011050">
    <property type="entry name" value="Pectin_lyase_fold/virulence"/>
</dbReference>
<protein>
    <submittedName>
        <fullName evidence="2">Uncharacterized protein</fullName>
    </submittedName>
</protein>
<proteinExistence type="predicted"/>
<feature type="region of interest" description="Disordered" evidence="1">
    <location>
        <begin position="521"/>
        <end position="542"/>
    </location>
</feature>
<sequence length="820" mass="88965">MSGITSTTTYTLTVTIGSFTHTTSVTASYCPCDHTYAQNSSATYNPQLNQPANANSYEIGTPFVTTEIDASLYGGTVVFSGQYHVLGPLRLSNGTFELTAGTTFFIEPNNAQVKSAICQDYYFNGFSDRKTWIEVNKSSLILNGATLTSTCETVWGGVLAGAESKIYTYRIKAGTRVYRSIIRDASVGIFADASCVPGSNGPQLYLTNTNFTNNWYGVMVGNKATPKVGEGIVGCIFSSDPPSMLAPVQPSGNNLWYTETGMLLSNGDYTDFQITGNTFQSLRVGAEVEGKKIAISSNTFERNYAAAIRTGLKLGTTSIDIASNTIQVPSLGITTAQLDANNPVTGIELLGSDCQAINVLGNTIDGVNTNPALVAKRQIGIDVRTRCQVSIKQLNTVRRLDAGIHLMDDSNQGVAPLLIADNKLRDNQVSLYFAHDNSYFTLEPVIECNQLDHTNLPAAQDSKGLFLEQMITPTNETVLGSDTRPCGNIFSNVPTQALNESFVNALKYFRFASTQEQITISGPSSQNTVTTAPFAPGTNSDPANACTTRRGYSVGVVAPRNVLPTATTVVGWMNRLRQRQGTPTQLWELEQLLMRHHESTGQLVAFQNFVGTLPLLNHAAFERLSFYLMDQFRRRQQETAAQAVRQQLLVYSANDRNVANRVRYFDVLGRLAYLPLGGKPTPADSALLAAAAQTNAAYSNNACTVMRRFYPHLRCTADSVPTRPAVPPTVSKAVIDYLQVPHPNPANDVVEFRYTTPDYVPALLSIRDVKTGKEVLSKQLIGAKEGVITIPVTTLPAGFYACTLVISGRPVGTQKLVLVH</sequence>
<dbReference type="EMBL" id="RXOF01000012">
    <property type="protein sequence ID" value="RTQ47577.1"/>
    <property type="molecule type" value="Genomic_DNA"/>
</dbReference>
<dbReference type="AlphaFoldDB" id="A0A3S0ILH8"/>
<organism evidence="2 3">
    <name type="scientific">Hymenobacter gummosus</name>
    <dbReference type="NCBI Taxonomy" id="1776032"/>
    <lineage>
        <taxon>Bacteria</taxon>
        <taxon>Pseudomonadati</taxon>
        <taxon>Bacteroidota</taxon>
        <taxon>Cytophagia</taxon>
        <taxon>Cytophagales</taxon>
        <taxon>Hymenobacteraceae</taxon>
        <taxon>Hymenobacter</taxon>
    </lineage>
</organism>
<reference evidence="2 3" key="1">
    <citation type="submission" date="2018-12" db="EMBL/GenBank/DDBJ databases">
        <title>Hymenobacter gummosus sp. nov., isolated from a spring.</title>
        <authorList>
            <person name="Nie L."/>
        </authorList>
    </citation>
    <scope>NUCLEOTIDE SEQUENCE [LARGE SCALE GENOMIC DNA]</scope>
    <source>
        <strain evidence="2 3">KCTC 52166</strain>
    </source>
</reference>
<accession>A0A3S0ILH8</accession>
<name>A0A3S0ILH8_9BACT</name>
<dbReference type="SUPFAM" id="SSF51126">
    <property type="entry name" value="Pectin lyase-like"/>
    <property type="match status" value="1"/>
</dbReference>
<dbReference type="Proteomes" id="UP000282184">
    <property type="component" value="Unassembled WGS sequence"/>
</dbReference>
<dbReference type="OrthoDB" id="1522390at2"/>
<dbReference type="SMART" id="SM00710">
    <property type="entry name" value="PbH1"/>
    <property type="match status" value="7"/>
</dbReference>
<dbReference type="RefSeq" id="WP_126694828.1">
    <property type="nucleotide sequence ID" value="NZ_RXOF01000012.1"/>
</dbReference>
<evidence type="ECO:0000313" key="3">
    <source>
        <dbReference type="Proteomes" id="UP000282184"/>
    </source>
</evidence>
<evidence type="ECO:0000256" key="1">
    <source>
        <dbReference type="SAM" id="MobiDB-lite"/>
    </source>
</evidence>
<dbReference type="InterPro" id="IPR006626">
    <property type="entry name" value="PbH1"/>
</dbReference>
<comment type="caution">
    <text evidence="2">The sequence shown here is derived from an EMBL/GenBank/DDBJ whole genome shotgun (WGS) entry which is preliminary data.</text>
</comment>